<dbReference type="GO" id="GO:0006508">
    <property type="term" value="P:proteolysis"/>
    <property type="evidence" value="ECO:0007669"/>
    <property type="project" value="InterPro"/>
</dbReference>
<comment type="caution">
    <text evidence="5">The sequence shown here is derived from an EMBL/GenBank/DDBJ whole genome shotgun (WGS) entry which is preliminary data.</text>
</comment>
<protein>
    <submittedName>
        <fullName evidence="5">Aspartic endopeptidase pep1 like protein</fullName>
    </submittedName>
</protein>
<accession>A0A0F4GKP8</accession>
<dbReference type="STRING" id="1047168.A0A0F4GKP8"/>
<keyword evidence="6" id="KW-1185">Reference proteome</keyword>
<feature type="signal peptide" evidence="3">
    <location>
        <begin position="1"/>
        <end position="19"/>
    </location>
</feature>
<evidence type="ECO:0000313" key="6">
    <source>
        <dbReference type="Proteomes" id="UP000033647"/>
    </source>
</evidence>
<evidence type="ECO:0000256" key="2">
    <source>
        <dbReference type="PIRSR" id="PIRSR601461-1"/>
    </source>
</evidence>
<dbReference type="InterPro" id="IPR001461">
    <property type="entry name" value="Aspartic_peptidase_A1"/>
</dbReference>
<evidence type="ECO:0000313" key="5">
    <source>
        <dbReference type="EMBL" id="KJX97833.1"/>
    </source>
</evidence>
<proteinExistence type="inferred from homology"/>
<organism evidence="5 6">
    <name type="scientific">Zymoseptoria brevis</name>
    <dbReference type="NCBI Taxonomy" id="1047168"/>
    <lineage>
        <taxon>Eukaryota</taxon>
        <taxon>Fungi</taxon>
        <taxon>Dikarya</taxon>
        <taxon>Ascomycota</taxon>
        <taxon>Pezizomycotina</taxon>
        <taxon>Dothideomycetes</taxon>
        <taxon>Dothideomycetidae</taxon>
        <taxon>Mycosphaerellales</taxon>
        <taxon>Mycosphaerellaceae</taxon>
        <taxon>Zymoseptoria</taxon>
    </lineage>
</organism>
<evidence type="ECO:0000259" key="4">
    <source>
        <dbReference type="PROSITE" id="PS51767"/>
    </source>
</evidence>
<dbReference type="InterPro" id="IPR033121">
    <property type="entry name" value="PEPTIDASE_A1"/>
</dbReference>
<dbReference type="Pfam" id="PF00026">
    <property type="entry name" value="Asp"/>
    <property type="match status" value="1"/>
</dbReference>
<dbReference type="OrthoDB" id="2747330at2759"/>
<sequence length="408" mass="43744">MGNLLLYAAFAASATLSLAQGTARLPQQPGRRFIRSGPIETLRAYQKYAKGNIPPEIVAAAANARAHHKGPKDGATGSSPNWPADAYSYQYNVPVQIGSQNFNLMWDTGSPTMWVYSVFEPAGETPWQNRYSPGPTADLLSGEKVSFVYSDGSATVDGDVYTDVVKFGGLTVPKQALGAITHASDIVTQAPFEGIIGAGFGGCDGIYPDHQKTWFDNIKNTLSEPLFTVDMKRGQQGSFDLGYIDPTKHTGSINYVPVPDSRCVWTLTVGGSSAESEPISGSIGGAFVDTGTPLIYLPEDALKSYYSHIPSAVYSDYWAAWVIDCDATLPDWNVQIGSETYTVPGRYMNYAPNVDDDGSIDGTCYAGIQAGPSGESVLGEIFIDTVFVVHDFTNGSPRLGFAPKALYS</sequence>
<dbReference type="PRINTS" id="PR00792">
    <property type="entry name" value="PEPSIN"/>
</dbReference>
<dbReference type="Proteomes" id="UP000033647">
    <property type="component" value="Unassembled WGS sequence"/>
</dbReference>
<feature type="domain" description="Peptidase A1" evidence="4">
    <location>
        <begin position="91"/>
        <end position="402"/>
    </location>
</feature>
<feature type="chain" id="PRO_5002468523" evidence="3">
    <location>
        <begin position="20"/>
        <end position="408"/>
    </location>
</feature>
<evidence type="ECO:0000256" key="1">
    <source>
        <dbReference type="ARBA" id="ARBA00007447"/>
    </source>
</evidence>
<dbReference type="EMBL" id="LAFY01000449">
    <property type="protein sequence ID" value="KJX97833.1"/>
    <property type="molecule type" value="Genomic_DNA"/>
</dbReference>
<dbReference type="InterPro" id="IPR021109">
    <property type="entry name" value="Peptidase_aspartic_dom_sf"/>
</dbReference>
<dbReference type="SUPFAM" id="SSF50630">
    <property type="entry name" value="Acid proteases"/>
    <property type="match status" value="1"/>
</dbReference>
<keyword evidence="3" id="KW-0732">Signal</keyword>
<dbReference type="PROSITE" id="PS51767">
    <property type="entry name" value="PEPTIDASE_A1"/>
    <property type="match status" value="1"/>
</dbReference>
<dbReference type="Gene3D" id="2.40.70.10">
    <property type="entry name" value="Acid Proteases"/>
    <property type="match status" value="2"/>
</dbReference>
<gene>
    <name evidence="5" type="ORF">TI39_contig457g00010</name>
</gene>
<dbReference type="PANTHER" id="PTHR47966:SF2">
    <property type="entry name" value="ASPERGILLOPEPSIN-1-RELATED"/>
    <property type="match status" value="1"/>
</dbReference>
<feature type="active site" evidence="2">
    <location>
        <position position="289"/>
    </location>
</feature>
<dbReference type="PANTHER" id="PTHR47966">
    <property type="entry name" value="BETA-SITE APP-CLEAVING ENZYME, ISOFORM A-RELATED"/>
    <property type="match status" value="1"/>
</dbReference>
<evidence type="ECO:0000256" key="3">
    <source>
        <dbReference type="SAM" id="SignalP"/>
    </source>
</evidence>
<reference evidence="5 6" key="1">
    <citation type="submission" date="2015-03" db="EMBL/GenBank/DDBJ databases">
        <title>RNA-seq based gene annotation and comparative genomics of four Zymoseptoria species reveal species-specific pathogenicity related genes and transposable element activity.</title>
        <authorList>
            <person name="Grandaubert J."/>
            <person name="Bhattacharyya A."/>
            <person name="Stukenbrock E.H."/>
        </authorList>
    </citation>
    <scope>NUCLEOTIDE SEQUENCE [LARGE SCALE GENOMIC DNA]</scope>
    <source>
        <strain evidence="5 6">Zb18110</strain>
    </source>
</reference>
<dbReference type="GO" id="GO:0004190">
    <property type="term" value="F:aspartic-type endopeptidase activity"/>
    <property type="evidence" value="ECO:0007669"/>
    <property type="project" value="InterPro"/>
</dbReference>
<dbReference type="AlphaFoldDB" id="A0A0F4GKP8"/>
<comment type="similarity">
    <text evidence="1">Belongs to the peptidase A1 family.</text>
</comment>
<feature type="active site" evidence="2">
    <location>
        <position position="107"/>
    </location>
</feature>
<name>A0A0F4GKP8_9PEZI</name>